<evidence type="ECO:0000256" key="1">
    <source>
        <dbReference type="ARBA" id="ARBA00022679"/>
    </source>
</evidence>
<dbReference type="PANTHER" id="PTHR43300">
    <property type="entry name" value="ACETYLTRANSFERASE"/>
    <property type="match status" value="1"/>
</dbReference>
<accession>A0A9D1PCU9</accession>
<dbReference type="CDD" id="cd03349">
    <property type="entry name" value="LbH_XAT"/>
    <property type="match status" value="1"/>
</dbReference>
<proteinExistence type="predicted"/>
<dbReference type="Gene3D" id="2.160.10.10">
    <property type="entry name" value="Hexapeptide repeat proteins"/>
    <property type="match status" value="1"/>
</dbReference>
<reference evidence="3" key="2">
    <citation type="submission" date="2021-04" db="EMBL/GenBank/DDBJ databases">
        <authorList>
            <person name="Gilroy R."/>
        </authorList>
    </citation>
    <scope>NUCLEOTIDE SEQUENCE</scope>
    <source>
        <strain evidence="3">CHK195-9823</strain>
    </source>
</reference>
<keyword evidence="1" id="KW-0808">Transferase</keyword>
<comment type="caution">
    <text evidence="3">The sequence shown here is derived from an EMBL/GenBank/DDBJ whole genome shotgun (WGS) entry which is preliminary data.</text>
</comment>
<dbReference type="PANTHER" id="PTHR43300:SF11">
    <property type="entry name" value="ACETYLTRANSFERASE RV3034C-RELATED"/>
    <property type="match status" value="1"/>
</dbReference>
<dbReference type="AlphaFoldDB" id="A0A9D1PCU9"/>
<name>A0A9D1PCU9_9FIRM</name>
<dbReference type="Pfam" id="PF00132">
    <property type="entry name" value="Hexapep"/>
    <property type="match status" value="1"/>
</dbReference>
<dbReference type="InterPro" id="IPR011004">
    <property type="entry name" value="Trimer_LpxA-like_sf"/>
</dbReference>
<dbReference type="SUPFAM" id="SSF51161">
    <property type="entry name" value="Trimeric LpxA-like enzymes"/>
    <property type="match status" value="1"/>
</dbReference>
<reference evidence="3" key="1">
    <citation type="journal article" date="2021" name="PeerJ">
        <title>Extensive microbial diversity within the chicken gut microbiome revealed by metagenomics and culture.</title>
        <authorList>
            <person name="Gilroy R."/>
            <person name="Ravi A."/>
            <person name="Getino M."/>
            <person name="Pursley I."/>
            <person name="Horton D.L."/>
            <person name="Alikhan N.F."/>
            <person name="Baker D."/>
            <person name="Gharbi K."/>
            <person name="Hall N."/>
            <person name="Watson M."/>
            <person name="Adriaenssens E.M."/>
            <person name="Foster-Nyarko E."/>
            <person name="Jarju S."/>
            <person name="Secka A."/>
            <person name="Antonio M."/>
            <person name="Oren A."/>
            <person name="Chaudhuri R.R."/>
            <person name="La Ragione R."/>
            <person name="Hildebrand F."/>
            <person name="Pallen M.J."/>
        </authorList>
    </citation>
    <scope>NUCLEOTIDE SEQUENCE</scope>
    <source>
        <strain evidence="3">CHK195-9823</strain>
    </source>
</reference>
<dbReference type="Proteomes" id="UP000886814">
    <property type="component" value="Unassembled WGS sequence"/>
</dbReference>
<keyword evidence="2" id="KW-0677">Repeat</keyword>
<evidence type="ECO:0000256" key="2">
    <source>
        <dbReference type="ARBA" id="ARBA00022737"/>
    </source>
</evidence>
<dbReference type="InterPro" id="IPR001451">
    <property type="entry name" value="Hexapep"/>
</dbReference>
<dbReference type="EMBL" id="DXIQ01000027">
    <property type="protein sequence ID" value="HIV38229.1"/>
    <property type="molecule type" value="Genomic_DNA"/>
</dbReference>
<protein>
    <submittedName>
        <fullName evidence="3">CatB-related O-acetyltransferase</fullName>
    </submittedName>
</protein>
<dbReference type="InterPro" id="IPR018357">
    <property type="entry name" value="Hexapep_transf_CS"/>
</dbReference>
<dbReference type="PROSITE" id="PS00101">
    <property type="entry name" value="HEXAPEP_TRANSFERASES"/>
    <property type="match status" value="1"/>
</dbReference>
<organism evidence="3 4">
    <name type="scientific">Candidatus Blautia stercorigallinarum</name>
    <dbReference type="NCBI Taxonomy" id="2838501"/>
    <lineage>
        <taxon>Bacteria</taxon>
        <taxon>Bacillati</taxon>
        <taxon>Bacillota</taxon>
        <taxon>Clostridia</taxon>
        <taxon>Lachnospirales</taxon>
        <taxon>Lachnospiraceae</taxon>
        <taxon>Blautia</taxon>
    </lineage>
</organism>
<gene>
    <name evidence="3" type="ORF">H9747_04420</name>
</gene>
<evidence type="ECO:0000313" key="4">
    <source>
        <dbReference type="Proteomes" id="UP000886814"/>
    </source>
</evidence>
<dbReference type="GO" id="GO:0016740">
    <property type="term" value="F:transferase activity"/>
    <property type="evidence" value="ECO:0007669"/>
    <property type="project" value="UniProtKB-KW"/>
</dbReference>
<dbReference type="InterPro" id="IPR050179">
    <property type="entry name" value="Trans_hexapeptide_repeat"/>
</dbReference>
<sequence>MDNGWNQDFHTFLEDSGYLKDLVRYQKEHEFLKKTRICIGNDVWVGSRAILMRGIRIGDGAVIGAGAVVTKDVEPYTIVGGVPARPIRKRFSDKVIEKLEEIRWWDYGPDILKGLDLNHPEEAVKYLEERTKQGFPLYTPDRFLFCPGEGTIEKTEGSVLLYKF</sequence>
<evidence type="ECO:0000313" key="3">
    <source>
        <dbReference type="EMBL" id="HIV38229.1"/>
    </source>
</evidence>